<name>A0A512B8K0_9BACT</name>
<dbReference type="CDD" id="cd00082">
    <property type="entry name" value="HisKA"/>
    <property type="match status" value="1"/>
</dbReference>
<proteinExistence type="predicted"/>
<dbReference type="SMART" id="SM00387">
    <property type="entry name" value="HATPase_c"/>
    <property type="match status" value="1"/>
</dbReference>
<dbReference type="InterPro" id="IPR005467">
    <property type="entry name" value="His_kinase_dom"/>
</dbReference>
<dbReference type="GO" id="GO:0000155">
    <property type="term" value="F:phosphorelay sensor kinase activity"/>
    <property type="evidence" value="ECO:0007669"/>
    <property type="project" value="InterPro"/>
</dbReference>
<evidence type="ECO:0000259" key="5">
    <source>
        <dbReference type="PROSITE" id="PS50109"/>
    </source>
</evidence>
<comment type="caution">
    <text evidence="6">The sequence shown here is derived from an EMBL/GenBank/DDBJ whole genome shotgun (WGS) entry which is preliminary data.</text>
</comment>
<evidence type="ECO:0000256" key="3">
    <source>
        <dbReference type="ARBA" id="ARBA00022553"/>
    </source>
</evidence>
<feature type="domain" description="Histidine kinase" evidence="5">
    <location>
        <begin position="90"/>
        <end position="326"/>
    </location>
</feature>
<organism evidence="6 7">
    <name type="scientific">Segetibacter aerophilus</name>
    <dbReference type="NCBI Taxonomy" id="670293"/>
    <lineage>
        <taxon>Bacteria</taxon>
        <taxon>Pseudomonadati</taxon>
        <taxon>Bacteroidota</taxon>
        <taxon>Chitinophagia</taxon>
        <taxon>Chitinophagales</taxon>
        <taxon>Chitinophagaceae</taxon>
        <taxon>Segetibacter</taxon>
    </lineage>
</organism>
<evidence type="ECO:0000256" key="4">
    <source>
        <dbReference type="SAM" id="Phobius"/>
    </source>
</evidence>
<keyword evidence="4" id="KW-0812">Transmembrane</keyword>
<sequence length="326" mass="36376">MPQIININSSAVVFFVLAGTAVIALLFGFIIHFVVSYRNKQKAYLLLEEQKQEIAAQKILLEKTLDALKNTQAQLIQAAKMASLGEMTAGIAHEIQNPLNFINNFSEFSCDLMDELKEEIRAGKMEEAISVADEAKGNLQKVVHHGKRADSIVKSMLEHSRATRGEKQLVDINALTDEYLQLSYHGLRAKDKAFYANVITEYDENIEKVELPPQDIGRVLLNLYNNAFYSLAEKKIQLNGSYKPTIWVKTKKEENRVLLSIKDNGTGIPTTLLNKIYQPFFTTKPTGQGTGLGLSLSYDIIKANGGELKVESKEGEYAEFVVSLSV</sequence>
<evidence type="ECO:0000313" key="7">
    <source>
        <dbReference type="Proteomes" id="UP000321513"/>
    </source>
</evidence>
<dbReference type="SMART" id="SM00388">
    <property type="entry name" value="HisKA"/>
    <property type="match status" value="1"/>
</dbReference>
<keyword evidence="7" id="KW-1185">Reference proteome</keyword>
<evidence type="ECO:0000256" key="1">
    <source>
        <dbReference type="ARBA" id="ARBA00000085"/>
    </source>
</evidence>
<gene>
    <name evidence="6" type="ORF">SAE01_07870</name>
</gene>
<dbReference type="AlphaFoldDB" id="A0A512B8K0"/>
<reference evidence="6 7" key="1">
    <citation type="submission" date="2019-07" db="EMBL/GenBank/DDBJ databases">
        <title>Whole genome shotgun sequence of Segetibacter aerophilus NBRC 106135.</title>
        <authorList>
            <person name="Hosoyama A."/>
            <person name="Uohara A."/>
            <person name="Ohji S."/>
            <person name="Ichikawa N."/>
        </authorList>
    </citation>
    <scope>NUCLEOTIDE SEQUENCE [LARGE SCALE GENOMIC DNA]</scope>
    <source>
        <strain evidence="6 7">NBRC 106135</strain>
    </source>
</reference>
<dbReference type="PANTHER" id="PTHR43065">
    <property type="entry name" value="SENSOR HISTIDINE KINASE"/>
    <property type="match status" value="1"/>
</dbReference>
<dbReference type="InterPro" id="IPR036097">
    <property type="entry name" value="HisK_dim/P_sf"/>
</dbReference>
<dbReference type="Pfam" id="PF02518">
    <property type="entry name" value="HATPase_c"/>
    <property type="match status" value="1"/>
</dbReference>
<dbReference type="Gene3D" id="1.10.287.130">
    <property type="match status" value="1"/>
</dbReference>
<dbReference type="Gene3D" id="3.30.565.10">
    <property type="entry name" value="Histidine kinase-like ATPase, C-terminal domain"/>
    <property type="match status" value="1"/>
</dbReference>
<feature type="transmembrane region" description="Helical" evidence="4">
    <location>
        <begin position="12"/>
        <end position="35"/>
    </location>
</feature>
<dbReference type="EMBL" id="BJYT01000002">
    <property type="protein sequence ID" value="GEO08291.1"/>
    <property type="molecule type" value="Genomic_DNA"/>
</dbReference>
<dbReference type="EC" id="2.7.13.3" evidence="2"/>
<dbReference type="PROSITE" id="PS50109">
    <property type="entry name" value="HIS_KIN"/>
    <property type="match status" value="1"/>
</dbReference>
<keyword evidence="3" id="KW-0597">Phosphoprotein</keyword>
<dbReference type="PRINTS" id="PR00344">
    <property type="entry name" value="BCTRLSENSOR"/>
</dbReference>
<dbReference type="InterPro" id="IPR004358">
    <property type="entry name" value="Sig_transdc_His_kin-like_C"/>
</dbReference>
<evidence type="ECO:0000313" key="6">
    <source>
        <dbReference type="EMBL" id="GEO08291.1"/>
    </source>
</evidence>
<dbReference type="PANTHER" id="PTHR43065:SF42">
    <property type="entry name" value="TWO-COMPONENT SENSOR PPRA"/>
    <property type="match status" value="1"/>
</dbReference>
<dbReference type="RefSeq" id="WP_147202361.1">
    <property type="nucleotide sequence ID" value="NZ_BJYT01000002.1"/>
</dbReference>
<keyword evidence="4" id="KW-1133">Transmembrane helix</keyword>
<dbReference type="InterPro" id="IPR036890">
    <property type="entry name" value="HATPase_C_sf"/>
</dbReference>
<comment type="catalytic activity">
    <reaction evidence="1">
        <text>ATP + protein L-histidine = ADP + protein N-phospho-L-histidine.</text>
        <dbReference type="EC" id="2.7.13.3"/>
    </reaction>
</comment>
<dbReference type="InterPro" id="IPR003661">
    <property type="entry name" value="HisK_dim/P_dom"/>
</dbReference>
<dbReference type="OrthoDB" id="9806995at2"/>
<dbReference type="InterPro" id="IPR003594">
    <property type="entry name" value="HATPase_dom"/>
</dbReference>
<evidence type="ECO:0000256" key="2">
    <source>
        <dbReference type="ARBA" id="ARBA00012438"/>
    </source>
</evidence>
<keyword evidence="4" id="KW-0472">Membrane</keyword>
<accession>A0A512B8K0</accession>
<dbReference type="SUPFAM" id="SSF47384">
    <property type="entry name" value="Homodimeric domain of signal transducing histidine kinase"/>
    <property type="match status" value="1"/>
</dbReference>
<dbReference type="Pfam" id="PF00512">
    <property type="entry name" value="HisKA"/>
    <property type="match status" value="1"/>
</dbReference>
<protein>
    <recommendedName>
        <fullName evidence="2">histidine kinase</fullName>
        <ecNumber evidence="2">2.7.13.3</ecNumber>
    </recommendedName>
</protein>
<dbReference type="SUPFAM" id="SSF55874">
    <property type="entry name" value="ATPase domain of HSP90 chaperone/DNA topoisomerase II/histidine kinase"/>
    <property type="match status" value="1"/>
</dbReference>
<dbReference type="Proteomes" id="UP000321513">
    <property type="component" value="Unassembled WGS sequence"/>
</dbReference>